<evidence type="ECO:0000313" key="3">
    <source>
        <dbReference type="Proteomes" id="UP000015105"/>
    </source>
</evidence>
<reference evidence="2" key="5">
    <citation type="journal article" date="2021" name="G3 (Bethesda)">
        <title>Aegilops tauschii genome assembly Aet v5.0 features greater sequence contiguity and improved annotation.</title>
        <authorList>
            <person name="Wang L."/>
            <person name="Zhu T."/>
            <person name="Rodriguez J.C."/>
            <person name="Deal K.R."/>
            <person name="Dubcovsky J."/>
            <person name="McGuire P.E."/>
            <person name="Lux T."/>
            <person name="Spannagl M."/>
            <person name="Mayer K.F.X."/>
            <person name="Baldrich P."/>
            <person name="Meyers B.C."/>
            <person name="Huo N."/>
            <person name="Gu Y.Q."/>
            <person name="Zhou H."/>
            <person name="Devos K.M."/>
            <person name="Bennetzen J.L."/>
            <person name="Unver T."/>
            <person name="Budak H."/>
            <person name="Gulick P.J."/>
            <person name="Galiba G."/>
            <person name="Kalapos B."/>
            <person name="Nelson D.R."/>
            <person name="Li P."/>
            <person name="You F.M."/>
            <person name="Luo M.C."/>
            <person name="Dvorak J."/>
        </authorList>
    </citation>
    <scope>NUCLEOTIDE SEQUENCE [LARGE SCALE GENOMIC DNA]</scope>
    <source>
        <strain evidence="2">cv. AL8/78</strain>
    </source>
</reference>
<dbReference type="EnsemblPlants" id="AET3Gv20100100.6">
    <property type="protein sequence ID" value="AET3Gv20100100.6"/>
    <property type="gene ID" value="AET3Gv20100100"/>
</dbReference>
<dbReference type="PANTHER" id="PTHR48073">
    <property type="entry name" value="O-SUCCINYLBENZOATE SYNTHASE-RELATED"/>
    <property type="match status" value="1"/>
</dbReference>
<dbReference type="Gene3D" id="3.30.390.10">
    <property type="entry name" value="Enolase-like, N-terminal domain"/>
    <property type="match status" value="1"/>
</dbReference>
<accession>A0A453DV25</accession>
<dbReference type="AlphaFoldDB" id="A0A453DV25"/>
<keyword evidence="3" id="KW-1185">Reference proteome</keyword>
<name>A0A453DV25_AEGTS</name>
<dbReference type="PANTHER" id="PTHR48073:SF2">
    <property type="entry name" value="O-SUCCINYLBENZOATE SYNTHASE"/>
    <property type="match status" value="1"/>
</dbReference>
<dbReference type="Gramene" id="AET3Gv20100100.6">
    <property type="protein sequence ID" value="AET3Gv20100100.6"/>
    <property type="gene ID" value="AET3Gv20100100"/>
</dbReference>
<evidence type="ECO:0000256" key="1">
    <source>
        <dbReference type="ARBA" id="ARBA00022723"/>
    </source>
</evidence>
<dbReference type="InterPro" id="IPR029017">
    <property type="entry name" value="Enolase-like_N"/>
</dbReference>
<proteinExistence type="predicted"/>
<protein>
    <submittedName>
        <fullName evidence="2">Uncharacterized protein</fullName>
    </submittedName>
</protein>
<sequence length="64" mass="7248">ARAGVEMAVIDAVANSIRIPLWRLFGGASNTVTTDMTVWLSKYSLQWVQHPYVCVIKIAKFIYF</sequence>
<reference evidence="2" key="4">
    <citation type="submission" date="2019-03" db="UniProtKB">
        <authorList>
            <consortium name="EnsemblPlants"/>
        </authorList>
    </citation>
    <scope>IDENTIFICATION</scope>
</reference>
<dbReference type="Proteomes" id="UP000015105">
    <property type="component" value="Chromosome 3D"/>
</dbReference>
<reference evidence="2" key="3">
    <citation type="journal article" date="2017" name="Nature">
        <title>Genome sequence of the progenitor of the wheat D genome Aegilops tauschii.</title>
        <authorList>
            <person name="Luo M.C."/>
            <person name="Gu Y.Q."/>
            <person name="Puiu D."/>
            <person name="Wang H."/>
            <person name="Twardziok S.O."/>
            <person name="Deal K.R."/>
            <person name="Huo N."/>
            <person name="Zhu T."/>
            <person name="Wang L."/>
            <person name="Wang Y."/>
            <person name="McGuire P.E."/>
            <person name="Liu S."/>
            <person name="Long H."/>
            <person name="Ramasamy R.K."/>
            <person name="Rodriguez J.C."/>
            <person name="Van S.L."/>
            <person name="Yuan L."/>
            <person name="Wang Z."/>
            <person name="Xia Z."/>
            <person name="Xiao L."/>
            <person name="Anderson O.D."/>
            <person name="Ouyang S."/>
            <person name="Liang Y."/>
            <person name="Zimin A.V."/>
            <person name="Pertea G."/>
            <person name="Qi P."/>
            <person name="Bennetzen J.L."/>
            <person name="Dai X."/>
            <person name="Dawson M.W."/>
            <person name="Muller H.G."/>
            <person name="Kugler K."/>
            <person name="Rivarola-Duarte L."/>
            <person name="Spannagl M."/>
            <person name="Mayer K.F.X."/>
            <person name="Lu F.H."/>
            <person name="Bevan M.W."/>
            <person name="Leroy P."/>
            <person name="Li P."/>
            <person name="You F.M."/>
            <person name="Sun Q."/>
            <person name="Liu Z."/>
            <person name="Lyons E."/>
            <person name="Wicker T."/>
            <person name="Salzberg S.L."/>
            <person name="Devos K.M."/>
            <person name="Dvorak J."/>
        </authorList>
    </citation>
    <scope>NUCLEOTIDE SEQUENCE [LARGE SCALE GENOMIC DNA]</scope>
    <source>
        <strain evidence="2">cv. AL8/78</strain>
    </source>
</reference>
<dbReference type="GO" id="GO:0046872">
    <property type="term" value="F:metal ion binding"/>
    <property type="evidence" value="ECO:0007669"/>
    <property type="project" value="UniProtKB-KW"/>
</dbReference>
<dbReference type="SUPFAM" id="SSF54826">
    <property type="entry name" value="Enolase N-terminal domain-like"/>
    <property type="match status" value="1"/>
</dbReference>
<reference evidence="3" key="1">
    <citation type="journal article" date="2014" name="Science">
        <title>Ancient hybridizations among the ancestral genomes of bread wheat.</title>
        <authorList>
            <consortium name="International Wheat Genome Sequencing Consortium,"/>
            <person name="Marcussen T."/>
            <person name="Sandve S.R."/>
            <person name="Heier L."/>
            <person name="Spannagl M."/>
            <person name="Pfeifer M."/>
            <person name="Jakobsen K.S."/>
            <person name="Wulff B.B."/>
            <person name="Steuernagel B."/>
            <person name="Mayer K.F."/>
            <person name="Olsen O.A."/>
        </authorList>
    </citation>
    <scope>NUCLEOTIDE SEQUENCE [LARGE SCALE GENOMIC DNA]</scope>
    <source>
        <strain evidence="3">cv. AL8/78</strain>
    </source>
</reference>
<keyword evidence="1" id="KW-0479">Metal-binding</keyword>
<evidence type="ECO:0000313" key="2">
    <source>
        <dbReference type="EnsemblPlants" id="AET3Gv20100100.6"/>
    </source>
</evidence>
<organism evidence="2 3">
    <name type="scientific">Aegilops tauschii subsp. strangulata</name>
    <name type="common">Goatgrass</name>
    <dbReference type="NCBI Taxonomy" id="200361"/>
    <lineage>
        <taxon>Eukaryota</taxon>
        <taxon>Viridiplantae</taxon>
        <taxon>Streptophyta</taxon>
        <taxon>Embryophyta</taxon>
        <taxon>Tracheophyta</taxon>
        <taxon>Spermatophyta</taxon>
        <taxon>Magnoliopsida</taxon>
        <taxon>Liliopsida</taxon>
        <taxon>Poales</taxon>
        <taxon>Poaceae</taxon>
        <taxon>BOP clade</taxon>
        <taxon>Pooideae</taxon>
        <taxon>Triticodae</taxon>
        <taxon>Triticeae</taxon>
        <taxon>Triticinae</taxon>
        <taxon>Aegilops</taxon>
    </lineage>
</organism>
<reference evidence="3" key="2">
    <citation type="journal article" date="2017" name="Nat. Plants">
        <title>The Aegilops tauschii genome reveals multiple impacts of transposons.</title>
        <authorList>
            <person name="Zhao G."/>
            <person name="Zou C."/>
            <person name="Li K."/>
            <person name="Wang K."/>
            <person name="Li T."/>
            <person name="Gao L."/>
            <person name="Zhang X."/>
            <person name="Wang H."/>
            <person name="Yang Z."/>
            <person name="Liu X."/>
            <person name="Jiang W."/>
            <person name="Mao L."/>
            <person name="Kong X."/>
            <person name="Jiao Y."/>
            <person name="Jia J."/>
        </authorList>
    </citation>
    <scope>NUCLEOTIDE SEQUENCE [LARGE SCALE GENOMIC DNA]</scope>
    <source>
        <strain evidence="3">cv. AL8/78</strain>
    </source>
</reference>